<dbReference type="PATRIC" id="fig|66876.3.peg.7647"/>
<dbReference type="GO" id="GO:0009063">
    <property type="term" value="P:amino acid catabolic process"/>
    <property type="evidence" value="ECO:0007669"/>
    <property type="project" value="TreeGrafter"/>
</dbReference>
<evidence type="ECO:0000313" key="3">
    <source>
        <dbReference type="Proteomes" id="UP000037982"/>
    </source>
</evidence>
<comment type="caution">
    <text evidence="2">The sequence shown here is derived from an EMBL/GenBank/DDBJ whole genome shotgun (WGS) entry which is preliminary data.</text>
</comment>
<dbReference type="PANTHER" id="PTHR10742:SF342">
    <property type="entry name" value="AMINE OXIDASE"/>
    <property type="match status" value="1"/>
</dbReference>
<dbReference type="GO" id="GO:0001716">
    <property type="term" value="F:L-amino-acid oxidase activity"/>
    <property type="evidence" value="ECO:0007669"/>
    <property type="project" value="TreeGrafter"/>
</dbReference>
<keyword evidence="3" id="KW-1185">Reference proteome</keyword>
<evidence type="ECO:0000313" key="2">
    <source>
        <dbReference type="EMBL" id="KPC59450.1"/>
    </source>
</evidence>
<dbReference type="Gene3D" id="3.50.50.60">
    <property type="entry name" value="FAD/NAD(P)-binding domain"/>
    <property type="match status" value="1"/>
</dbReference>
<dbReference type="Proteomes" id="UP000037982">
    <property type="component" value="Unassembled WGS sequence"/>
</dbReference>
<evidence type="ECO:0000259" key="1">
    <source>
        <dbReference type="Pfam" id="PF01593"/>
    </source>
</evidence>
<dbReference type="RefSeq" id="WP_053927482.1">
    <property type="nucleotide sequence ID" value="NZ_LGKG01000183.1"/>
</dbReference>
<dbReference type="SUPFAM" id="SSF54373">
    <property type="entry name" value="FAD-linked reductases, C-terminal domain"/>
    <property type="match status" value="1"/>
</dbReference>
<organism evidence="2 3">
    <name type="scientific">Streptomyces chattanoogensis</name>
    <dbReference type="NCBI Taxonomy" id="66876"/>
    <lineage>
        <taxon>Bacteria</taxon>
        <taxon>Bacillati</taxon>
        <taxon>Actinomycetota</taxon>
        <taxon>Actinomycetes</taxon>
        <taxon>Kitasatosporales</taxon>
        <taxon>Streptomycetaceae</taxon>
        <taxon>Streptomyces</taxon>
    </lineage>
</organism>
<dbReference type="PANTHER" id="PTHR10742">
    <property type="entry name" value="FLAVIN MONOAMINE OXIDASE"/>
    <property type="match status" value="1"/>
</dbReference>
<name>A0A0N0GW23_9ACTN</name>
<reference evidence="3" key="1">
    <citation type="submission" date="2015-07" db="EMBL/GenBank/DDBJ databases">
        <authorList>
            <person name="Ju K.-S."/>
            <person name="Doroghazi J.R."/>
            <person name="Metcalf W.W."/>
        </authorList>
    </citation>
    <scope>NUCLEOTIDE SEQUENCE [LARGE SCALE GENOMIC DNA]</scope>
    <source>
        <strain evidence="3">NRRL ISP-5002</strain>
    </source>
</reference>
<protein>
    <submittedName>
        <fullName evidence="2">Amine oxidase</fullName>
    </submittedName>
</protein>
<proteinExistence type="predicted"/>
<dbReference type="AlphaFoldDB" id="A0A0N0GW23"/>
<dbReference type="InterPro" id="IPR050281">
    <property type="entry name" value="Flavin_monoamine_oxidase"/>
</dbReference>
<sequence length="552" mass="59981">MTSATPAPTTMLVPDFPFSYDSWLAHPAGLGSLPAGRAGTPVAVVGAGMAGLTAAYELMRLGLRPVLYEVERIGGRMRSVPFPADPDRVADMGAMRFPVSSRALFHYIGLLGLSTRPFPNPLSPATPGTLIDLNGRREWARTAEDLPAVFQEVAEAWEKTLQERAELSTLSSAIRQRDTATLKLVWNRLVAAFDDQSFYGFLAGSPAFRSFRHREIFGQVGFGSGGWDTDFPNSVLEVLRVVATEADAHQMLLVGGAEQLPRGLWEHRPGSLAHWPRGTSLASLHNGSPLPGVTAIRQAAEGFRLTDRSGATRTYPAVVYTPHVWTLLHRVSCPPGLLPAEHWTAVERTHYMGASKLFVLTDRPFWRDVAPGGGRETMGMTLTDRLARGVYLFDDGPDRPGVMCLSYTWNDDSLKVATLSAEERLAVLLERLAEIYPGVDIASHVLGDPVTVTWETEPHFMGAFKANLPGQYRYQRRLFTHFLQDGLAPAQRGLFLCGDDISWTAGFAEGAVTTALNAVWGVVRHLGGSSAAGNPGPGDLFSELAPVELPEG</sequence>
<dbReference type="EMBL" id="LGKG01000183">
    <property type="protein sequence ID" value="KPC59450.1"/>
    <property type="molecule type" value="Genomic_DNA"/>
</dbReference>
<accession>A0A0N0GW23</accession>
<dbReference type="Gene3D" id="3.90.660.10">
    <property type="match status" value="1"/>
</dbReference>
<feature type="domain" description="Amine oxidase" evidence="1">
    <location>
        <begin position="49"/>
        <end position="520"/>
    </location>
</feature>
<dbReference type="InterPro" id="IPR036188">
    <property type="entry name" value="FAD/NAD-bd_sf"/>
</dbReference>
<dbReference type="SUPFAM" id="SSF51905">
    <property type="entry name" value="FAD/NAD(P)-binding domain"/>
    <property type="match status" value="1"/>
</dbReference>
<gene>
    <name evidence="2" type="ORF">ADL29_34710</name>
</gene>
<dbReference type="InterPro" id="IPR002937">
    <property type="entry name" value="Amino_oxidase"/>
</dbReference>
<dbReference type="Pfam" id="PF01593">
    <property type="entry name" value="Amino_oxidase"/>
    <property type="match status" value="1"/>
</dbReference>
<dbReference type="Gene3D" id="1.10.405.40">
    <property type="match status" value="1"/>
</dbReference>